<organism evidence="3 4">
    <name type="scientific">Corynascus novoguineensis</name>
    <dbReference type="NCBI Taxonomy" id="1126955"/>
    <lineage>
        <taxon>Eukaryota</taxon>
        <taxon>Fungi</taxon>
        <taxon>Dikarya</taxon>
        <taxon>Ascomycota</taxon>
        <taxon>Pezizomycotina</taxon>
        <taxon>Sordariomycetes</taxon>
        <taxon>Sordariomycetidae</taxon>
        <taxon>Sordariales</taxon>
        <taxon>Chaetomiaceae</taxon>
        <taxon>Corynascus</taxon>
    </lineage>
</organism>
<evidence type="ECO:0000256" key="1">
    <source>
        <dbReference type="SAM" id="MobiDB-lite"/>
    </source>
</evidence>
<protein>
    <submittedName>
        <fullName evidence="3">CHAT domain-containing protein</fullName>
    </submittedName>
</protein>
<dbReference type="SUPFAM" id="SSF81901">
    <property type="entry name" value="HCP-like"/>
    <property type="match status" value="1"/>
</dbReference>
<dbReference type="Pfam" id="PF12770">
    <property type="entry name" value="CHAT"/>
    <property type="match status" value="1"/>
</dbReference>
<comment type="caution">
    <text evidence="3">The sequence shown here is derived from an EMBL/GenBank/DDBJ whole genome shotgun (WGS) entry which is preliminary data.</text>
</comment>
<dbReference type="Gene3D" id="1.25.40.10">
    <property type="entry name" value="Tetratricopeptide repeat domain"/>
    <property type="match status" value="1"/>
</dbReference>
<sequence length="1095" mass="119938">MDKLNDAVKAVREAAESLKQEPDLPSAKTKLDNSLTAAGETLNDQLDRVWRLAPADAAAALELVNQVIKAANIILSLLPTNHRLRFLFLHVLSASLASRFDVMAAVGSPSVKDLDSAVELARETIVAIPYLENSRRRRSALYQLSTVLEKRGMYKRNVKDVELALAAAEEAAASSTAADDEMALDCQVKVTKLLTILFEATQDISLVERAVAVADEAVDAMLKRGDEQTDEGAANRRQLGLNTLARVLGLRFEVKGALGDLDRAITLLDSSLPSLGAGDSNLAIGLDYLGILLGTRFEQQGDVADLNDAIRWSEVAVSCALSSDPDRPRKLQNLANRLAARAQYTGQIDDLELAINYAREGLRDAPPNHGERAKWLGNLGAFFGMRYALNQPSSDETDLEQATEMIEKAIQLAWNRGDALLFGSLVNTLGNILRYQYELGHGDRVYLDRAAGVLKEALSLLGPGPEQPFLHYCLGETLLLRYEHAKEGQDAEDSIEAYRQTLDSDMAPPTVRISAAVQAAKLLGGSLERWAEATTCLERAVRLLHVLTPPYLRNDNKQQLIRHFSGVAAAAAAAALNANKDPGHALQHLELGRGIISGFLLDLRTDTSALRQAHPDLADRFLRLSAQLSGQPGLEQCRGFQRSLPSLLPQEMMGEEPLGPNKARRRRSVSKEMELLLAEIRRQPGFEQFLLPPTGEQLMAAADPDPIVVANVSEFRCDAFLVERHQIRVVPLPQLCQERIIEESYMVQTGSSSSLPATLKWLWDALVRPVLDALGFTDGRLALEPKGTDPSDVIWPRVWWVPVGPLSGLPLHAAGDHGLHDRETALDRVMSSYSSSIKALIAGRQTSQPPPPLMSTAPGRAVLVSMSATPGMGRLEFTDDEVAMLSDMCPSMHLTPDQPQSLTRDDVLGRLRGCRVFHFAGHGISDPADPSRSRLLLKDWQAHPLTVDDLRGERLLNNPFLAYLSACSTAASEKLALADEGIHLVSACQLAGFRHVVGTLWTVSDAFCVDVARRFYETLRDEGATPDAAVCRGLHLAMHELRNASTETVMAYMMAATRDDNNEDKDENDSNNRGGRIPGRKRHNLLWVPYVHFGV</sequence>
<dbReference type="AlphaFoldDB" id="A0AAN7HMB7"/>
<feature type="domain" description="CHAT" evidence="2">
    <location>
        <begin position="757"/>
        <end position="1094"/>
    </location>
</feature>
<evidence type="ECO:0000313" key="3">
    <source>
        <dbReference type="EMBL" id="KAK4245014.1"/>
    </source>
</evidence>
<dbReference type="InterPro" id="IPR011990">
    <property type="entry name" value="TPR-like_helical_dom_sf"/>
</dbReference>
<evidence type="ECO:0000259" key="2">
    <source>
        <dbReference type="Pfam" id="PF12770"/>
    </source>
</evidence>
<proteinExistence type="predicted"/>
<dbReference type="Proteomes" id="UP001303647">
    <property type="component" value="Unassembled WGS sequence"/>
</dbReference>
<reference evidence="3" key="2">
    <citation type="submission" date="2023-05" db="EMBL/GenBank/DDBJ databases">
        <authorList>
            <consortium name="Lawrence Berkeley National Laboratory"/>
            <person name="Steindorff A."/>
            <person name="Hensen N."/>
            <person name="Bonometti L."/>
            <person name="Westerberg I."/>
            <person name="Brannstrom I.O."/>
            <person name="Guillou S."/>
            <person name="Cros-Aarteil S."/>
            <person name="Calhoun S."/>
            <person name="Haridas S."/>
            <person name="Kuo A."/>
            <person name="Mondo S."/>
            <person name="Pangilinan J."/>
            <person name="Riley R."/>
            <person name="Labutti K."/>
            <person name="Andreopoulos B."/>
            <person name="Lipzen A."/>
            <person name="Chen C."/>
            <person name="Yanf M."/>
            <person name="Daum C."/>
            <person name="Ng V."/>
            <person name="Clum A."/>
            <person name="Ohm R."/>
            <person name="Martin F."/>
            <person name="Silar P."/>
            <person name="Natvig D."/>
            <person name="Lalanne C."/>
            <person name="Gautier V."/>
            <person name="Ament-Velasquez S.L."/>
            <person name="Kruys A."/>
            <person name="Hutchinson M.I."/>
            <person name="Powell A.J."/>
            <person name="Barry K."/>
            <person name="Miller A.N."/>
            <person name="Grigoriev I.V."/>
            <person name="Debuchy R."/>
            <person name="Gladieux P."/>
            <person name="Thoren M.H."/>
            <person name="Johannesson H."/>
        </authorList>
    </citation>
    <scope>NUCLEOTIDE SEQUENCE</scope>
    <source>
        <strain evidence="3">CBS 359.72</strain>
    </source>
</reference>
<keyword evidence="4" id="KW-1185">Reference proteome</keyword>
<dbReference type="InterPro" id="IPR024983">
    <property type="entry name" value="CHAT_dom"/>
</dbReference>
<feature type="region of interest" description="Disordered" evidence="1">
    <location>
        <begin position="1057"/>
        <end position="1078"/>
    </location>
</feature>
<dbReference type="EMBL" id="MU857715">
    <property type="protein sequence ID" value="KAK4245014.1"/>
    <property type="molecule type" value="Genomic_DNA"/>
</dbReference>
<reference evidence="3" key="1">
    <citation type="journal article" date="2023" name="Mol. Phylogenet. Evol.">
        <title>Genome-scale phylogeny and comparative genomics of the fungal order Sordariales.</title>
        <authorList>
            <person name="Hensen N."/>
            <person name="Bonometti L."/>
            <person name="Westerberg I."/>
            <person name="Brannstrom I.O."/>
            <person name="Guillou S."/>
            <person name="Cros-Aarteil S."/>
            <person name="Calhoun S."/>
            <person name="Haridas S."/>
            <person name="Kuo A."/>
            <person name="Mondo S."/>
            <person name="Pangilinan J."/>
            <person name="Riley R."/>
            <person name="LaButti K."/>
            <person name="Andreopoulos B."/>
            <person name="Lipzen A."/>
            <person name="Chen C."/>
            <person name="Yan M."/>
            <person name="Daum C."/>
            <person name="Ng V."/>
            <person name="Clum A."/>
            <person name="Steindorff A."/>
            <person name="Ohm R.A."/>
            <person name="Martin F."/>
            <person name="Silar P."/>
            <person name="Natvig D.O."/>
            <person name="Lalanne C."/>
            <person name="Gautier V."/>
            <person name="Ament-Velasquez S.L."/>
            <person name="Kruys A."/>
            <person name="Hutchinson M.I."/>
            <person name="Powell A.J."/>
            <person name="Barry K."/>
            <person name="Miller A.N."/>
            <person name="Grigoriev I.V."/>
            <person name="Debuchy R."/>
            <person name="Gladieux P."/>
            <person name="Hiltunen Thoren M."/>
            <person name="Johannesson H."/>
        </authorList>
    </citation>
    <scope>NUCLEOTIDE SEQUENCE</scope>
    <source>
        <strain evidence="3">CBS 359.72</strain>
    </source>
</reference>
<name>A0AAN7HMB7_9PEZI</name>
<evidence type="ECO:0000313" key="4">
    <source>
        <dbReference type="Proteomes" id="UP001303647"/>
    </source>
</evidence>
<gene>
    <name evidence="3" type="ORF">C7999DRAFT_34626</name>
</gene>
<accession>A0AAN7HMB7</accession>